<organism evidence="1 2">
    <name type="scientific">Basidiobolus ranarum</name>
    <dbReference type="NCBI Taxonomy" id="34480"/>
    <lineage>
        <taxon>Eukaryota</taxon>
        <taxon>Fungi</taxon>
        <taxon>Fungi incertae sedis</taxon>
        <taxon>Zoopagomycota</taxon>
        <taxon>Entomophthoromycotina</taxon>
        <taxon>Basidiobolomycetes</taxon>
        <taxon>Basidiobolales</taxon>
        <taxon>Basidiobolaceae</taxon>
        <taxon>Basidiobolus</taxon>
    </lineage>
</organism>
<evidence type="ECO:0000313" key="2">
    <source>
        <dbReference type="Proteomes" id="UP001479436"/>
    </source>
</evidence>
<gene>
    <name evidence="1" type="ORF">K7432_007962</name>
</gene>
<protein>
    <recommendedName>
        <fullName evidence="3">Methyltransferase domain-containing protein</fullName>
    </recommendedName>
</protein>
<dbReference type="Gene3D" id="3.40.50.150">
    <property type="entry name" value="Vaccinia Virus protein VP39"/>
    <property type="match status" value="1"/>
</dbReference>
<proteinExistence type="predicted"/>
<comment type="caution">
    <text evidence="1">The sequence shown here is derived from an EMBL/GenBank/DDBJ whole genome shotgun (WGS) entry which is preliminary data.</text>
</comment>
<evidence type="ECO:0008006" key="3">
    <source>
        <dbReference type="Google" id="ProtNLM"/>
    </source>
</evidence>
<sequence length="324" mass="36402">MVVTSLPSLSSASDYYSQAFSIFNQCSDQKIASKNWYSKKLPDIVGKSEHLAVLSIGCGNGDVDAYLITELLIPNCVSLIYHGIEPNRSHRDKFLNKLLSHNSKAQRKSPLVIHDIPVEGCSYKDNEVLLFDCSFEALTSLGESWSQRYDVIIAGHSLYFVKDLLKSLDVMLKQLVVPNGCILITHTTPADFQCSEEVVKINGSSPLHHVQIMQEICNVLESNPHFNGTSVSELYSNQCIIQPQVNDLFVDVSECLTSENKNPELEIGLMSFLFGIDFRSAEPVVLERMRAILRRQSINLQNSKWVLWQPEAVIAVNISRHNIF</sequence>
<keyword evidence="2" id="KW-1185">Reference proteome</keyword>
<dbReference type="Proteomes" id="UP001479436">
    <property type="component" value="Unassembled WGS sequence"/>
</dbReference>
<dbReference type="SUPFAM" id="SSF53335">
    <property type="entry name" value="S-adenosyl-L-methionine-dependent methyltransferases"/>
    <property type="match status" value="1"/>
</dbReference>
<evidence type="ECO:0000313" key="1">
    <source>
        <dbReference type="EMBL" id="KAK9764484.1"/>
    </source>
</evidence>
<dbReference type="EMBL" id="JASJQH010000419">
    <property type="protein sequence ID" value="KAK9764484.1"/>
    <property type="molecule type" value="Genomic_DNA"/>
</dbReference>
<reference evidence="1 2" key="1">
    <citation type="submission" date="2023-04" db="EMBL/GenBank/DDBJ databases">
        <title>Genome of Basidiobolus ranarum AG-B5.</title>
        <authorList>
            <person name="Stajich J.E."/>
            <person name="Carter-House D."/>
            <person name="Gryganskyi A."/>
        </authorList>
    </citation>
    <scope>NUCLEOTIDE SEQUENCE [LARGE SCALE GENOMIC DNA]</scope>
    <source>
        <strain evidence="1 2">AG-B5</strain>
    </source>
</reference>
<name>A0ABR2WSN8_9FUNG</name>
<accession>A0ABR2WSN8</accession>
<dbReference type="InterPro" id="IPR029063">
    <property type="entry name" value="SAM-dependent_MTases_sf"/>
</dbReference>